<dbReference type="Gramene" id="OE9A059629T1">
    <property type="protein sequence ID" value="OE9A059629C1"/>
    <property type="gene ID" value="OE9A059629"/>
</dbReference>
<dbReference type="OrthoDB" id="10064100at2759"/>
<feature type="coiled-coil region" evidence="4">
    <location>
        <begin position="464"/>
        <end position="509"/>
    </location>
</feature>
<evidence type="ECO:0000313" key="7">
    <source>
        <dbReference type="Proteomes" id="UP000594638"/>
    </source>
</evidence>
<dbReference type="CDD" id="cd01989">
    <property type="entry name" value="USP_STK_Ubox_N"/>
    <property type="match status" value="1"/>
</dbReference>
<reference evidence="6 7" key="1">
    <citation type="submission" date="2019-12" db="EMBL/GenBank/DDBJ databases">
        <authorList>
            <person name="Alioto T."/>
            <person name="Alioto T."/>
            <person name="Gomez Garrido J."/>
        </authorList>
    </citation>
    <scope>NUCLEOTIDE SEQUENCE [LARGE SCALE GENOMIC DNA]</scope>
</reference>
<name>A0A8S0S3S2_OLEEU</name>
<dbReference type="AlphaFoldDB" id="A0A8S0S3S2"/>
<keyword evidence="4" id="KW-0175">Coiled coil</keyword>
<sequence length="520" mass="59105">MSEIEEVEPRIPSPPIEEDTLYVALGKDVKKFVTVLMWALQNSGGRKICILHIHQPAQKIPMDAMGTKVPITLLDEHKVRAYHENQRQEMQEILEKYVQICRREGYQAETLHREMDSIEKGIVQLLSQLRIKWLVMGTGSCKSYSRGKETTLQKIFSFRNSTRKTTYVRLKAPSFCRISFIWKGNLIHTRENDIYGIYIDINPTSPEASPNAETTESSLRSQSVTEGENNRLNLSGSFTNYRRVRSADLGMRRLNSERSTDLDSPSRESEVDGIYIPRYSKSPQASKNAETTETSLSSPSVTEGKNDERILRDPVPNCHTFGSADLWMRFLSPPDDSGTAAPQSRLNQEGSSYWDSASRRSPVGSLFSTCTSREIIQDTSSGSLECTEGNERLELHVPEDNEWEGTMNDDIYHRLGQFAARVESFRRVAHEESVRRKKAENNVIDAILKAKASAAVHTELLQRRREIDESLESSKEEVERVKSELVAVINAHRSQIDNSSKTLDEMEQKLFSAVELFHVL</sequence>
<dbReference type="Gene3D" id="3.40.50.620">
    <property type="entry name" value="HUPs"/>
    <property type="match status" value="1"/>
</dbReference>
<dbReference type="GO" id="GO:0061630">
    <property type="term" value="F:ubiquitin protein ligase activity"/>
    <property type="evidence" value="ECO:0007669"/>
    <property type="project" value="UniProtKB-EC"/>
</dbReference>
<dbReference type="PANTHER" id="PTHR45647:SF100">
    <property type="entry name" value="U-BOX DOMAIN-CONTAINING PROTEIN 33"/>
    <property type="match status" value="1"/>
</dbReference>
<comment type="catalytic activity">
    <reaction evidence="1">
        <text>S-ubiquitinyl-[E2 ubiquitin-conjugating enzyme]-L-cysteine + [acceptor protein]-L-lysine = [E2 ubiquitin-conjugating enzyme]-L-cysteine + N(6)-ubiquitinyl-[acceptor protein]-L-lysine.</text>
        <dbReference type="EC" id="2.3.2.27"/>
    </reaction>
</comment>
<feature type="region of interest" description="Disordered" evidence="5">
    <location>
        <begin position="333"/>
        <end position="362"/>
    </location>
</feature>
<proteinExistence type="predicted"/>
<feature type="compositionally biased region" description="Polar residues" evidence="5">
    <location>
        <begin position="340"/>
        <end position="355"/>
    </location>
</feature>
<evidence type="ECO:0000256" key="4">
    <source>
        <dbReference type="SAM" id="Coils"/>
    </source>
</evidence>
<feature type="region of interest" description="Disordered" evidence="5">
    <location>
        <begin position="255"/>
        <end position="314"/>
    </location>
</feature>
<keyword evidence="3" id="KW-0833">Ubl conjugation pathway</keyword>
<dbReference type="Proteomes" id="UP000594638">
    <property type="component" value="Unassembled WGS sequence"/>
</dbReference>
<feature type="compositionally biased region" description="Polar residues" evidence="5">
    <location>
        <begin position="281"/>
        <end position="303"/>
    </location>
</feature>
<protein>
    <recommendedName>
        <fullName evidence="2">RING-type E3 ubiquitin transferase</fullName>
        <ecNumber evidence="2">2.3.2.27</ecNumber>
    </recommendedName>
</protein>
<dbReference type="InterPro" id="IPR051348">
    <property type="entry name" value="U-box_ubiquitin_ligases"/>
</dbReference>
<gene>
    <name evidence="6" type="ORF">OLEA9_A059629</name>
</gene>
<evidence type="ECO:0000256" key="2">
    <source>
        <dbReference type="ARBA" id="ARBA00012483"/>
    </source>
</evidence>
<evidence type="ECO:0000256" key="5">
    <source>
        <dbReference type="SAM" id="MobiDB-lite"/>
    </source>
</evidence>
<dbReference type="EMBL" id="CACTIH010003826">
    <property type="protein sequence ID" value="CAA2985731.1"/>
    <property type="molecule type" value="Genomic_DNA"/>
</dbReference>
<evidence type="ECO:0000256" key="1">
    <source>
        <dbReference type="ARBA" id="ARBA00000900"/>
    </source>
</evidence>
<dbReference type="EC" id="2.3.2.27" evidence="2"/>
<feature type="compositionally biased region" description="Basic and acidic residues" evidence="5">
    <location>
        <begin position="255"/>
        <end position="270"/>
    </location>
</feature>
<feature type="region of interest" description="Disordered" evidence="5">
    <location>
        <begin position="205"/>
        <end position="235"/>
    </location>
</feature>
<comment type="caution">
    <text evidence="6">The sequence shown here is derived from an EMBL/GenBank/DDBJ whole genome shotgun (WGS) entry which is preliminary data.</text>
</comment>
<dbReference type="SUPFAM" id="SSF52402">
    <property type="entry name" value="Adenine nucleotide alpha hydrolases-like"/>
    <property type="match status" value="1"/>
</dbReference>
<evidence type="ECO:0000313" key="6">
    <source>
        <dbReference type="EMBL" id="CAA2985731.1"/>
    </source>
</evidence>
<dbReference type="PANTHER" id="PTHR45647">
    <property type="entry name" value="OS02G0152300 PROTEIN"/>
    <property type="match status" value="1"/>
</dbReference>
<evidence type="ECO:0000256" key="3">
    <source>
        <dbReference type="ARBA" id="ARBA00022786"/>
    </source>
</evidence>
<dbReference type="InterPro" id="IPR014729">
    <property type="entry name" value="Rossmann-like_a/b/a_fold"/>
</dbReference>
<organism evidence="6 7">
    <name type="scientific">Olea europaea subsp. europaea</name>
    <dbReference type="NCBI Taxonomy" id="158383"/>
    <lineage>
        <taxon>Eukaryota</taxon>
        <taxon>Viridiplantae</taxon>
        <taxon>Streptophyta</taxon>
        <taxon>Embryophyta</taxon>
        <taxon>Tracheophyta</taxon>
        <taxon>Spermatophyta</taxon>
        <taxon>Magnoliopsida</taxon>
        <taxon>eudicotyledons</taxon>
        <taxon>Gunneridae</taxon>
        <taxon>Pentapetalae</taxon>
        <taxon>asterids</taxon>
        <taxon>lamiids</taxon>
        <taxon>Lamiales</taxon>
        <taxon>Oleaceae</taxon>
        <taxon>Oleeae</taxon>
        <taxon>Olea</taxon>
    </lineage>
</organism>
<keyword evidence="7" id="KW-1185">Reference proteome</keyword>
<accession>A0A8S0S3S2</accession>